<dbReference type="GO" id="GO:0009002">
    <property type="term" value="F:serine-type D-Ala-D-Ala carboxypeptidase activity"/>
    <property type="evidence" value="ECO:0007669"/>
    <property type="project" value="InterPro"/>
</dbReference>
<accession>A0A8S1LGA0</accession>
<protein>
    <recommendedName>
        <fullName evidence="1">Peptidase S11 D-alanyl-D-alanine carboxypeptidase A N-terminal domain-containing protein</fullName>
    </recommendedName>
</protein>
<name>A0A8S1LGA0_PARPR</name>
<dbReference type="Pfam" id="PF00768">
    <property type="entry name" value="Peptidase_S11"/>
    <property type="match status" value="1"/>
</dbReference>
<dbReference type="InterPro" id="IPR001967">
    <property type="entry name" value="Peptidase_S11_N"/>
</dbReference>
<proteinExistence type="predicted"/>
<dbReference type="AlphaFoldDB" id="A0A8S1LGA0"/>
<feature type="domain" description="Peptidase S11 D-alanyl-D-alanine carboxypeptidase A N-terminal" evidence="1">
    <location>
        <begin position="38"/>
        <end position="280"/>
    </location>
</feature>
<dbReference type="FunFam" id="3.40.710.10:FF:000091">
    <property type="entry name" value="Uncharacterized protein"/>
    <property type="match status" value="1"/>
</dbReference>
<evidence type="ECO:0000259" key="1">
    <source>
        <dbReference type="Pfam" id="PF00768"/>
    </source>
</evidence>
<reference evidence="2" key="1">
    <citation type="submission" date="2021-01" db="EMBL/GenBank/DDBJ databases">
        <authorList>
            <consortium name="Genoscope - CEA"/>
            <person name="William W."/>
        </authorList>
    </citation>
    <scope>NUCLEOTIDE SEQUENCE</scope>
</reference>
<evidence type="ECO:0000313" key="3">
    <source>
        <dbReference type="Proteomes" id="UP000688137"/>
    </source>
</evidence>
<keyword evidence="3" id="KW-1185">Reference proteome</keyword>
<comment type="caution">
    <text evidence="2">The sequence shown here is derived from an EMBL/GenBank/DDBJ whole genome shotgun (WGS) entry which is preliminary data.</text>
</comment>
<gene>
    <name evidence="2" type="ORF">PPRIM_AZ9-3.1.T0370293</name>
</gene>
<dbReference type="Proteomes" id="UP000688137">
    <property type="component" value="Unassembled WGS sequence"/>
</dbReference>
<dbReference type="PANTHER" id="PTHR21581:SF6">
    <property type="entry name" value="TRAFFICKING PROTEIN PARTICLE COMPLEX SUBUNIT 12"/>
    <property type="match status" value="1"/>
</dbReference>
<dbReference type="PANTHER" id="PTHR21581">
    <property type="entry name" value="D-ALANYL-D-ALANINE CARBOXYPEPTIDASE"/>
    <property type="match status" value="1"/>
</dbReference>
<dbReference type="EMBL" id="CAJJDM010000036">
    <property type="protein sequence ID" value="CAD8065481.1"/>
    <property type="molecule type" value="Genomic_DNA"/>
</dbReference>
<sequence length="302" mass="34510">MNSNHIRWKPKSEEERQSQRLQQIKTVYLIGADEKSLAPRLTAKSWIVVDSNSGDILYAYNENQRREIASITKIMTFYVVQNICKTMNVQTNNTYAEVSLQASLVGGTTANLLKGDVLSIDDLFYGLMLPSGNDAAMTFAENFGIYAMYQNKIKGKNPIIYFVQEMNNKARELRMTQTTYANPHGLNNKNNLSSAYDVAKLCNQLLKDDFFKKVVNTKIHFCTIQDEEGFTRDVMWENTNKLLYQGFRGIKTGNTSVAGPCLASYYQSNNRSFTIVILGCRNQEDRWSETMQLVQWCLSQIQ</sequence>
<evidence type="ECO:0000313" key="2">
    <source>
        <dbReference type="EMBL" id="CAD8065481.1"/>
    </source>
</evidence>
<organism evidence="2 3">
    <name type="scientific">Paramecium primaurelia</name>
    <dbReference type="NCBI Taxonomy" id="5886"/>
    <lineage>
        <taxon>Eukaryota</taxon>
        <taxon>Sar</taxon>
        <taxon>Alveolata</taxon>
        <taxon>Ciliophora</taxon>
        <taxon>Intramacronucleata</taxon>
        <taxon>Oligohymenophorea</taxon>
        <taxon>Peniculida</taxon>
        <taxon>Parameciidae</taxon>
        <taxon>Paramecium</taxon>
    </lineage>
</organism>
<dbReference type="GO" id="GO:0006508">
    <property type="term" value="P:proteolysis"/>
    <property type="evidence" value="ECO:0007669"/>
    <property type="project" value="InterPro"/>
</dbReference>
<dbReference type="OMA" id="MWENTNK"/>